<dbReference type="Proteomes" id="UP000663848">
    <property type="component" value="Unassembled WGS sequence"/>
</dbReference>
<dbReference type="EMBL" id="CAJOBO010001534">
    <property type="protein sequence ID" value="CAF4387509.1"/>
    <property type="molecule type" value="Genomic_DNA"/>
</dbReference>
<dbReference type="Pfam" id="PF09949">
    <property type="entry name" value="APP1_cat"/>
    <property type="match status" value="1"/>
</dbReference>
<feature type="signal peptide" evidence="2">
    <location>
        <begin position="1"/>
        <end position="21"/>
    </location>
</feature>
<evidence type="ECO:0000313" key="10">
    <source>
        <dbReference type="EMBL" id="CAF4387509.1"/>
    </source>
</evidence>
<dbReference type="EMBL" id="CAJNXB010001129">
    <property type="protein sequence ID" value="CAF3135961.1"/>
    <property type="molecule type" value="Genomic_DNA"/>
</dbReference>
<dbReference type="EMBL" id="CAJNYT010000916">
    <property type="protein sequence ID" value="CAF3384098.1"/>
    <property type="molecule type" value="Genomic_DNA"/>
</dbReference>
<keyword evidence="2" id="KW-0732">Signal</keyword>
<feature type="compositionally biased region" description="Basic residues" evidence="1">
    <location>
        <begin position="407"/>
        <end position="419"/>
    </location>
</feature>
<dbReference type="Proteomes" id="UP000663869">
    <property type="component" value="Unassembled WGS sequence"/>
</dbReference>
<dbReference type="EMBL" id="CAJOBP010001957">
    <property type="protein sequence ID" value="CAF4324397.1"/>
    <property type="molecule type" value="Genomic_DNA"/>
</dbReference>
<dbReference type="OrthoDB" id="414243at2759"/>
<evidence type="ECO:0000256" key="2">
    <source>
        <dbReference type="SAM" id="SignalP"/>
    </source>
</evidence>
<dbReference type="Proteomes" id="UP000663872">
    <property type="component" value="Unassembled WGS sequence"/>
</dbReference>
<dbReference type="GO" id="GO:0008195">
    <property type="term" value="F:phosphatidate phosphatase activity"/>
    <property type="evidence" value="ECO:0007669"/>
    <property type="project" value="InterPro"/>
</dbReference>
<dbReference type="PANTHER" id="PTHR28208">
    <property type="entry name" value="PHOSPHATIDATE PHOSPHATASE APP1"/>
    <property type="match status" value="1"/>
</dbReference>
<dbReference type="AlphaFoldDB" id="A0A820XDX4"/>
<evidence type="ECO:0000313" key="9">
    <source>
        <dbReference type="EMBL" id="CAF4324397.1"/>
    </source>
</evidence>
<dbReference type="EMBL" id="CAJNYV010000141">
    <property type="protein sequence ID" value="CAF3348162.1"/>
    <property type="molecule type" value="Genomic_DNA"/>
</dbReference>
<evidence type="ECO:0000313" key="11">
    <source>
        <dbReference type="EMBL" id="CAF4489609.1"/>
    </source>
</evidence>
<evidence type="ECO:0000256" key="1">
    <source>
        <dbReference type="SAM" id="MobiDB-lite"/>
    </source>
</evidence>
<proteinExistence type="predicted"/>
<sequence length="419" mass="48852">MCSSWLFVLVLFIVFFANIESQLFHKLQDKIKKVASNRLGVNVARYDREEMMLFPNVGFQRKEGDWRLNLHGWRYQPSTKNKLIGRSSSTAAQRLARLLATSEQMVYYNDTFQRDRIKPFMVQDEAYEKIQIIIGTKHNSTTKTDAEGQFRTSFIIPNEDVQELKQTVNKNQVINYQAIGDNDDGSEGKIYLLERSGLSIVSDIDDTIKISEVLDKIRLIANTFIHEFRVVEGMPELYREWQTRHNCSFHYLSAMPDQLFTVTKEFADKHQFPDGTFHMRHLQWSSSSIFNFVHSIDTKMHKTNHIRYFIFNTVRSLVLVGDSGEHDPEIYGNVARMYPKRILRIFIRAVKGEKVDDERFFKAFKDVPREKWLVFTDPLRDLPKTLIKTSTSEMPKSTTAPSEPKPKPKPTNKKPKPKA</sequence>
<dbReference type="Proteomes" id="UP000663865">
    <property type="component" value="Unassembled WGS sequence"/>
</dbReference>
<accession>A0A820XDX4</accession>
<name>A0A820XDX4_9BILA</name>
<dbReference type="EMBL" id="CAJOBS010002416">
    <property type="protein sequence ID" value="CAF4813568.1"/>
    <property type="molecule type" value="Genomic_DNA"/>
</dbReference>
<evidence type="ECO:0000313" key="5">
    <source>
        <dbReference type="EMBL" id="CAF3348162.1"/>
    </source>
</evidence>
<evidence type="ECO:0000313" key="8">
    <source>
        <dbReference type="EMBL" id="CAF3443518.1"/>
    </source>
</evidence>
<dbReference type="Proteomes" id="UP000663833">
    <property type="component" value="Unassembled WGS sequence"/>
</dbReference>
<dbReference type="InterPro" id="IPR052935">
    <property type="entry name" value="Mg2+_PAP"/>
</dbReference>
<dbReference type="EMBL" id="CAJNYU010000500">
    <property type="protein sequence ID" value="CAF3366277.1"/>
    <property type="molecule type" value="Genomic_DNA"/>
</dbReference>
<evidence type="ECO:0000313" key="6">
    <source>
        <dbReference type="EMBL" id="CAF3366277.1"/>
    </source>
</evidence>
<dbReference type="PANTHER" id="PTHR28208:SF1">
    <property type="entry name" value="FILAMENT ORGANIZATION PROTEIN APP1-LIKE, PUTATIVE (AFU_ORTHOLOGUE AFUA_1G06650)-RELATED"/>
    <property type="match status" value="1"/>
</dbReference>
<dbReference type="InterPro" id="IPR019236">
    <property type="entry name" value="APP1_cat"/>
</dbReference>
<dbReference type="EMBL" id="CAJOBQ010001965">
    <property type="protein sequence ID" value="CAF4529803.1"/>
    <property type="molecule type" value="Genomic_DNA"/>
</dbReference>
<dbReference type="EMBL" id="CAJOBR010000273">
    <property type="protein sequence ID" value="CAF4489609.1"/>
    <property type="molecule type" value="Genomic_DNA"/>
</dbReference>
<feature type="domain" description="Phosphatidate phosphatase APP1 catalytic" evidence="3">
    <location>
        <begin position="199"/>
        <end position="348"/>
    </location>
</feature>
<evidence type="ECO:0000313" key="4">
    <source>
        <dbReference type="EMBL" id="CAF3135961.1"/>
    </source>
</evidence>
<dbReference type="Proteomes" id="UP000663862">
    <property type="component" value="Unassembled WGS sequence"/>
</dbReference>
<evidence type="ECO:0000259" key="3">
    <source>
        <dbReference type="Pfam" id="PF09949"/>
    </source>
</evidence>
<dbReference type="Proteomes" id="UP000663825">
    <property type="component" value="Unassembled WGS sequence"/>
</dbReference>
<feature type="region of interest" description="Disordered" evidence="1">
    <location>
        <begin position="386"/>
        <end position="419"/>
    </location>
</feature>
<keyword evidence="15" id="KW-1185">Reference proteome</keyword>
<feature type="chain" id="PRO_5035695097" description="Phosphatidate phosphatase APP1 catalytic domain-containing protein" evidence="2">
    <location>
        <begin position="22"/>
        <end position="419"/>
    </location>
</feature>
<evidence type="ECO:0000313" key="15">
    <source>
        <dbReference type="Proteomes" id="UP000663873"/>
    </source>
</evidence>
<dbReference type="Proteomes" id="UP000663851">
    <property type="component" value="Unassembled WGS sequence"/>
</dbReference>
<organism evidence="12 14">
    <name type="scientific">Rotaria socialis</name>
    <dbReference type="NCBI Taxonomy" id="392032"/>
    <lineage>
        <taxon>Eukaryota</taxon>
        <taxon>Metazoa</taxon>
        <taxon>Spiralia</taxon>
        <taxon>Gnathifera</taxon>
        <taxon>Rotifera</taxon>
        <taxon>Eurotatoria</taxon>
        <taxon>Bdelloidea</taxon>
        <taxon>Philodinida</taxon>
        <taxon>Philodinidae</taxon>
        <taxon>Rotaria</taxon>
    </lineage>
</organism>
<dbReference type="Proteomes" id="UP000663838">
    <property type="component" value="Unassembled WGS sequence"/>
</dbReference>
<protein>
    <recommendedName>
        <fullName evidence="3">Phosphatidate phosphatase APP1 catalytic domain-containing protein</fullName>
    </recommendedName>
</protein>
<evidence type="ECO:0000313" key="14">
    <source>
        <dbReference type="Proteomes" id="UP000663862"/>
    </source>
</evidence>
<dbReference type="EMBL" id="CAJNYD010002790">
    <property type="protein sequence ID" value="CAF3443518.1"/>
    <property type="molecule type" value="Genomic_DNA"/>
</dbReference>
<reference evidence="12" key="1">
    <citation type="submission" date="2021-02" db="EMBL/GenBank/DDBJ databases">
        <authorList>
            <person name="Nowell W R."/>
        </authorList>
    </citation>
    <scope>NUCLEOTIDE SEQUENCE</scope>
</reference>
<evidence type="ECO:0000313" key="12">
    <source>
        <dbReference type="EMBL" id="CAF4529803.1"/>
    </source>
</evidence>
<evidence type="ECO:0000313" key="13">
    <source>
        <dbReference type="EMBL" id="CAF4813568.1"/>
    </source>
</evidence>
<dbReference type="Proteomes" id="UP000663873">
    <property type="component" value="Unassembled WGS sequence"/>
</dbReference>
<gene>
    <name evidence="6" type="ORF">FME351_LOCUS5896</name>
    <name evidence="7" type="ORF">GRG538_LOCUS8481</name>
    <name evidence="10" type="ORF">HFQ381_LOCUS19171</name>
    <name evidence="5" type="ORF">KIK155_LOCUS3354</name>
    <name evidence="8" type="ORF">LUA448_LOCUS21369</name>
    <name evidence="11" type="ORF">QYT958_LOCUS3739</name>
    <name evidence="4" type="ORF">TIS948_LOCUS8857</name>
    <name evidence="13" type="ORF">TOA249_LOCUS24138</name>
    <name evidence="12" type="ORF">TSG867_LOCUS23190</name>
    <name evidence="9" type="ORF">UJA718_LOCUS14082</name>
</gene>
<evidence type="ECO:0000313" key="7">
    <source>
        <dbReference type="EMBL" id="CAF3384098.1"/>
    </source>
</evidence>
<comment type="caution">
    <text evidence="12">The sequence shown here is derived from an EMBL/GenBank/DDBJ whole genome shotgun (WGS) entry which is preliminary data.</text>
</comment>